<dbReference type="Gene3D" id="3.40.50.1400">
    <property type="match status" value="2"/>
</dbReference>
<keyword evidence="1" id="KW-0479">Metal-binding</keyword>
<organism evidence="4 5">
    <name type="scientific">Streptomyces subrutilus</name>
    <dbReference type="NCBI Taxonomy" id="36818"/>
    <lineage>
        <taxon>Bacteria</taxon>
        <taxon>Bacillati</taxon>
        <taxon>Actinomycetota</taxon>
        <taxon>Actinomycetes</taxon>
        <taxon>Kitasatosporales</taxon>
        <taxon>Streptomycetaceae</taxon>
        <taxon>Streptomyces</taxon>
    </lineage>
</organism>
<dbReference type="PANTHER" id="PTHR33542:SF5">
    <property type="entry name" value="FERROCHELATASE CHE1"/>
    <property type="match status" value="1"/>
</dbReference>
<dbReference type="GO" id="GO:0016829">
    <property type="term" value="F:lyase activity"/>
    <property type="evidence" value="ECO:0007669"/>
    <property type="project" value="UniProtKB-KW"/>
</dbReference>
<dbReference type="InterPro" id="IPR002762">
    <property type="entry name" value="CbiX-like"/>
</dbReference>
<evidence type="ECO:0000256" key="3">
    <source>
        <dbReference type="SAM" id="MobiDB-lite"/>
    </source>
</evidence>
<gene>
    <name evidence="4" type="ORF">CP968_19620</name>
</gene>
<evidence type="ECO:0000313" key="5">
    <source>
        <dbReference type="Proteomes" id="UP000326831"/>
    </source>
</evidence>
<accession>A0A5P2UMV9</accession>
<dbReference type="SUPFAM" id="SSF53800">
    <property type="entry name" value="Chelatase"/>
    <property type="match status" value="1"/>
</dbReference>
<dbReference type="AlphaFoldDB" id="A0A5P2UMV9"/>
<evidence type="ECO:0000313" key="4">
    <source>
        <dbReference type="EMBL" id="QEU80220.1"/>
    </source>
</evidence>
<keyword evidence="5" id="KW-1185">Reference proteome</keyword>
<dbReference type="Pfam" id="PF01903">
    <property type="entry name" value="CbiX"/>
    <property type="match status" value="2"/>
</dbReference>
<dbReference type="Proteomes" id="UP000326831">
    <property type="component" value="Chromosome"/>
</dbReference>
<proteinExistence type="predicted"/>
<dbReference type="InterPro" id="IPR050963">
    <property type="entry name" value="Sirohydro_Cobaltochel/CbiX"/>
</dbReference>
<name>A0A5P2UMV9_9ACTN</name>
<dbReference type="PANTHER" id="PTHR33542">
    <property type="entry name" value="SIROHYDROCHLORIN FERROCHELATASE, CHLOROPLASTIC"/>
    <property type="match status" value="1"/>
</dbReference>
<keyword evidence="2" id="KW-0456">Lyase</keyword>
<evidence type="ECO:0000256" key="1">
    <source>
        <dbReference type="ARBA" id="ARBA00022723"/>
    </source>
</evidence>
<protein>
    <submittedName>
        <fullName evidence="4">Sirohydrochlorin chelatase</fullName>
    </submittedName>
</protein>
<dbReference type="CDD" id="cd03416">
    <property type="entry name" value="CbiX_SirB_N"/>
    <property type="match status" value="1"/>
</dbReference>
<reference evidence="4 5" key="1">
    <citation type="submission" date="2017-09" db="EMBL/GenBank/DDBJ databases">
        <authorList>
            <person name="Lee N."/>
            <person name="Cho B.-K."/>
        </authorList>
    </citation>
    <scope>NUCLEOTIDE SEQUENCE [LARGE SCALE GENOMIC DNA]</scope>
    <source>
        <strain evidence="4 5">ATCC 27467</strain>
    </source>
</reference>
<dbReference type="GO" id="GO:0046872">
    <property type="term" value="F:metal ion binding"/>
    <property type="evidence" value="ECO:0007669"/>
    <property type="project" value="UniProtKB-KW"/>
</dbReference>
<dbReference type="KEGG" id="ssub:CP968_19620"/>
<evidence type="ECO:0000256" key="2">
    <source>
        <dbReference type="ARBA" id="ARBA00023239"/>
    </source>
</evidence>
<dbReference type="EMBL" id="CP023701">
    <property type="protein sequence ID" value="QEU80220.1"/>
    <property type="molecule type" value="Genomic_DNA"/>
</dbReference>
<feature type="region of interest" description="Disordered" evidence="3">
    <location>
        <begin position="21"/>
        <end position="63"/>
    </location>
</feature>
<sequence length="342" mass="35002">MCVRAGAGGWLRRIPRLPRIPLAPRGPALDGRPASRRAGPEKGLSGRGRRPVPDGTCDLRGEPFGRLRAAPARVAWTARTSAAATGAPARPAPGQWEAGMLVIAVHGSAVPAAAATFRRLTGAIEALSGVRAVVGHLDVQSPSLAEVVRAHPGAVVVPLLLGDGYHRRVDIPAVLAGTGCTLTEGLGGGDGIALALHGRLYDAERRRSPYARADAVVVAGAGSSRPGGNTGTQDCAARLAALLARDRGPGPAPVPVVPAYLTSAGPTVPEALARLRAAGYRRVAVAAHLLAPGRFTRALAGCGAWTVSEPLADHPRVARLVLERYGASARGTGSLRTARLAC</sequence>